<accession>A0A1V6RZC8</accession>
<dbReference type="Gene3D" id="3.40.50.150">
    <property type="entry name" value="Vaccinia Virus protein VP39"/>
    <property type="match status" value="1"/>
</dbReference>
<dbReference type="InterPro" id="IPR012967">
    <property type="entry name" value="COMT_dimerisation"/>
</dbReference>
<dbReference type="InterPro" id="IPR016461">
    <property type="entry name" value="COMT-like"/>
</dbReference>
<evidence type="ECO:0000259" key="6">
    <source>
        <dbReference type="Pfam" id="PF08100"/>
    </source>
</evidence>
<dbReference type="Proteomes" id="UP000191518">
    <property type="component" value="Unassembled WGS sequence"/>
</dbReference>
<dbReference type="SUPFAM" id="SSF53335">
    <property type="entry name" value="S-adenosyl-L-methionine-dependent methyltransferases"/>
    <property type="match status" value="1"/>
</dbReference>
<name>A0A1V6RZC8_9EURO</name>
<feature type="active site" description="Proton acceptor" evidence="4">
    <location>
        <position position="305"/>
    </location>
</feature>
<dbReference type="PANTHER" id="PTHR43712">
    <property type="entry name" value="PUTATIVE (AFU_ORTHOLOGUE AFUA_4G14580)-RELATED"/>
    <property type="match status" value="1"/>
</dbReference>
<sequence length="408" mass="45721">MELANIELIRLRLEEVSVFINQYLATNSDTARVQALEETTKLTRLFEKPSDVILKMFLSPTQLMAVKVSHDLGLFSTITQSATALDTEQLSSDTGADQLLIERVMRVLISINFVEKDEDGKFHANSLSKEMARGASAGVIDSLFLDIAPIIYQTPDFLRHTGYQNPTDPLNAPIQYAHKTALPKAQWLEKNPDIQKRFHRYVEGVRANRMYWVEWFPVQERVITGASKREEDVLIVDIGGGTGRDISAFQKRFPHTPGKLILADLPSVIRNIRRPSPGIIPVEYNLLDAQPILGSRIYYLKFVLHEFPDDTCIAALSNIASAMKPGYSKLLIEEFVLPDEGASALLCMLDMALLVFNPGMIRTRTQWTTLLSRVGLELSAIHSADYNDDGLVIIEAELNANAARETHL</sequence>
<evidence type="ECO:0000256" key="4">
    <source>
        <dbReference type="PIRSR" id="PIRSR005739-1"/>
    </source>
</evidence>
<dbReference type="Pfam" id="PF00891">
    <property type="entry name" value="Methyltransf_2"/>
    <property type="match status" value="1"/>
</dbReference>
<dbReference type="PIRSF" id="PIRSF005739">
    <property type="entry name" value="O-mtase"/>
    <property type="match status" value="1"/>
</dbReference>
<dbReference type="PANTHER" id="PTHR43712:SF2">
    <property type="entry name" value="O-METHYLTRANSFERASE CICE"/>
    <property type="match status" value="1"/>
</dbReference>
<feature type="domain" description="O-methyltransferase C-terminal" evidence="5">
    <location>
        <begin position="233"/>
        <end position="375"/>
    </location>
</feature>
<proteinExistence type="predicted"/>
<keyword evidence="3" id="KW-0949">S-adenosyl-L-methionine</keyword>
<dbReference type="OrthoDB" id="1535081at2759"/>
<keyword evidence="1" id="KW-0489">Methyltransferase</keyword>
<dbReference type="EMBL" id="MDYP01000016">
    <property type="protein sequence ID" value="OQE06820.1"/>
    <property type="molecule type" value="Genomic_DNA"/>
</dbReference>
<dbReference type="GO" id="GO:0032259">
    <property type="term" value="P:methylation"/>
    <property type="evidence" value="ECO:0007669"/>
    <property type="project" value="UniProtKB-KW"/>
</dbReference>
<dbReference type="InterPro" id="IPR036390">
    <property type="entry name" value="WH_DNA-bd_sf"/>
</dbReference>
<evidence type="ECO:0000256" key="1">
    <source>
        <dbReference type="ARBA" id="ARBA00022603"/>
    </source>
</evidence>
<evidence type="ECO:0000313" key="7">
    <source>
        <dbReference type="EMBL" id="OQE06820.1"/>
    </source>
</evidence>
<dbReference type="Gene3D" id="1.10.10.10">
    <property type="entry name" value="Winged helix-like DNA-binding domain superfamily/Winged helix DNA-binding domain"/>
    <property type="match status" value="1"/>
</dbReference>
<dbReference type="InterPro" id="IPR029063">
    <property type="entry name" value="SAM-dependent_MTases_sf"/>
</dbReference>
<dbReference type="GO" id="GO:0046983">
    <property type="term" value="F:protein dimerization activity"/>
    <property type="evidence" value="ECO:0007669"/>
    <property type="project" value="InterPro"/>
</dbReference>
<dbReference type="SUPFAM" id="SSF46785">
    <property type="entry name" value="Winged helix' DNA-binding domain"/>
    <property type="match status" value="1"/>
</dbReference>
<keyword evidence="2" id="KW-0808">Transferase</keyword>
<reference evidence="8" key="1">
    <citation type="journal article" date="2017" name="Nat. Microbiol.">
        <title>Global analysis of biosynthetic gene clusters reveals vast potential of secondary metabolite production in Penicillium species.</title>
        <authorList>
            <person name="Nielsen J.C."/>
            <person name="Grijseels S."/>
            <person name="Prigent S."/>
            <person name="Ji B."/>
            <person name="Dainat J."/>
            <person name="Nielsen K.F."/>
            <person name="Frisvad J.C."/>
            <person name="Workman M."/>
            <person name="Nielsen J."/>
        </authorList>
    </citation>
    <scope>NUCLEOTIDE SEQUENCE [LARGE SCALE GENOMIC DNA]</scope>
    <source>
        <strain evidence="8">IBT 29486</strain>
    </source>
</reference>
<dbReference type="InterPro" id="IPR036388">
    <property type="entry name" value="WH-like_DNA-bd_sf"/>
</dbReference>
<dbReference type="AlphaFoldDB" id="A0A1V6RZC8"/>
<dbReference type="GO" id="GO:0008171">
    <property type="term" value="F:O-methyltransferase activity"/>
    <property type="evidence" value="ECO:0007669"/>
    <property type="project" value="InterPro"/>
</dbReference>
<comment type="caution">
    <text evidence="7">The sequence shown here is derived from an EMBL/GenBank/DDBJ whole genome shotgun (WGS) entry which is preliminary data.</text>
</comment>
<evidence type="ECO:0000256" key="3">
    <source>
        <dbReference type="ARBA" id="ARBA00022691"/>
    </source>
</evidence>
<evidence type="ECO:0000259" key="5">
    <source>
        <dbReference type="Pfam" id="PF00891"/>
    </source>
</evidence>
<keyword evidence="8" id="KW-1185">Reference proteome</keyword>
<gene>
    <name evidence="7" type="ORF">PENVUL_c016G03576</name>
</gene>
<organism evidence="7 8">
    <name type="scientific">Penicillium vulpinum</name>
    <dbReference type="NCBI Taxonomy" id="29845"/>
    <lineage>
        <taxon>Eukaryota</taxon>
        <taxon>Fungi</taxon>
        <taxon>Dikarya</taxon>
        <taxon>Ascomycota</taxon>
        <taxon>Pezizomycotina</taxon>
        <taxon>Eurotiomycetes</taxon>
        <taxon>Eurotiomycetidae</taxon>
        <taxon>Eurotiales</taxon>
        <taxon>Aspergillaceae</taxon>
        <taxon>Penicillium</taxon>
    </lineage>
</organism>
<dbReference type="Pfam" id="PF08100">
    <property type="entry name" value="Dimerisation"/>
    <property type="match status" value="1"/>
</dbReference>
<feature type="domain" description="O-methyltransferase dimerisation" evidence="6">
    <location>
        <begin position="64"/>
        <end position="129"/>
    </location>
</feature>
<evidence type="ECO:0000313" key="8">
    <source>
        <dbReference type="Proteomes" id="UP000191518"/>
    </source>
</evidence>
<dbReference type="PROSITE" id="PS51683">
    <property type="entry name" value="SAM_OMT_II"/>
    <property type="match status" value="1"/>
</dbReference>
<protein>
    <submittedName>
        <fullName evidence="7">Uncharacterized protein</fullName>
    </submittedName>
</protein>
<dbReference type="InterPro" id="IPR001077">
    <property type="entry name" value="COMT_C"/>
</dbReference>
<dbReference type="GO" id="GO:0044550">
    <property type="term" value="P:secondary metabolite biosynthetic process"/>
    <property type="evidence" value="ECO:0007669"/>
    <property type="project" value="UniProtKB-ARBA"/>
</dbReference>
<evidence type="ECO:0000256" key="2">
    <source>
        <dbReference type="ARBA" id="ARBA00022679"/>
    </source>
</evidence>